<feature type="repeat" description="TPR" evidence="9">
    <location>
        <begin position="81"/>
        <end position="114"/>
    </location>
</feature>
<evidence type="ECO:0000256" key="10">
    <source>
        <dbReference type="SAM" id="Coils"/>
    </source>
</evidence>
<evidence type="ECO:0000313" key="13">
    <source>
        <dbReference type="Proteomes" id="UP001431783"/>
    </source>
</evidence>
<dbReference type="EC" id="2.3.2.27" evidence="2"/>
<evidence type="ECO:0000256" key="6">
    <source>
        <dbReference type="ARBA" id="ARBA00022803"/>
    </source>
</evidence>
<dbReference type="EMBL" id="JARQZJ010000121">
    <property type="protein sequence ID" value="KAK9887886.1"/>
    <property type="molecule type" value="Genomic_DNA"/>
</dbReference>
<dbReference type="FunFam" id="3.30.40.10:FF:000124">
    <property type="entry name" value="STIP1 homology and U box-containing protein 1"/>
    <property type="match status" value="1"/>
</dbReference>
<dbReference type="InterPro" id="IPR003613">
    <property type="entry name" value="Ubox_domain"/>
</dbReference>
<name>A0AAW1V4C4_9CUCU</name>
<dbReference type="GO" id="GO:0006515">
    <property type="term" value="P:protein quality control for misfolded or incompletely synthesized proteins"/>
    <property type="evidence" value="ECO:0007669"/>
    <property type="project" value="TreeGrafter"/>
</dbReference>
<dbReference type="GO" id="GO:0061630">
    <property type="term" value="F:ubiquitin protein ligase activity"/>
    <property type="evidence" value="ECO:0007669"/>
    <property type="project" value="UniProtKB-EC"/>
</dbReference>
<organism evidence="12 13">
    <name type="scientific">Henosepilachna vigintioctopunctata</name>
    <dbReference type="NCBI Taxonomy" id="420089"/>
    <lineage>
        <taxon>Eukaryota</taxon>
        <taxon>Metazoa</taxon>
        <taxon>Ecdysozoa</taxon>
        <taxon>Arthropoda</taxon>
        <taxon>Hexapoda</taxon>
        <taxon>Insecta</taxon>
        <taxon>Pterygota</taxon>
        <taxon>Neoptera</taxon>
        <taxon>Endopterygota</taxon>
        <taxon>Coleoptera</taxon>
        <taxon>Polyphaga</taxon>
        <taxon>Cucujiformia</taxon>
        <taxon>Coccinelloidea</taxon>
        <taxon>Coccinellidae</taxon>
        <taxon>Epilachninae</taxon>
        <taxon>Epilachnini</taxon>
        <taxon>Henosepilachna</taxon>
    </lineage>
</organism>
<dbReference type="GO" id="GO:0043161">
    <property type="term" value="P:proteasome-mediated ubiquitin-dependent protein catabolic process"/>
    <property type="evidence" value="ECO:0007669"/>
    <property type="project" value="TreeGrafter"/>
</dbReference>
<evidence type="ECO:0000256" key="7">
    <source>
        <dbReference type="ARBA" id="ARBA00044534"/>
    </source>
</evidence>
<dbReference type="Gene3D" id="1.25.40.10">
    <property type="entry name" value="Tetratricopeptide repeat domain"/>
    <property type="match status" value="1"/>
</dbReference>
<evidence type="ECO:0000256" key="4">
    <source>
        <dbReference type="ARBA" id="ARBA00022737"/>
    </source>
</evidence>
<proteinExistence type="predicted"/>
<dbReference type="InterPro" id="IPR019734">
    <property type="entry name" value="TPR_rpt"/>
</dbReference>
<evidence type="ECO:0000256" key="5">
    <source>
        <dbReference type="ARBA" id="ARBA00022786"/>
    </source>
</evidence>
<dbReference type="GO" id="GO:0071218">
    <property type="term" value="P:cellular response to misfolded protein"/>
    <property type="evidence" value="ECO:0007669"/>
    <property type="project" value="TreeGrafter"/>
</dbReference>
<dbReference type="Gene3D" id="6.10.140.2020">
    <property type="match status" value="1"/>
</dbReference>
<dbReference type="SMART" id="SM00504">
    <property type="entry name" value="Ubox"/>
    <property type="match status" value="1"/>
</dbReference>
<dbReference type="PROSITE" id="PS51698">
    <property type="entry name" value="U_BOX"/>
    <property type="match status" value="1"/>
</dbReference>
<comment type="catalytic activity">
    <reaction evidence="1">
        <text>S-ubiquitinyl-[E2 ubiquitin-conjugating enzyme]-L-cysteine + [acceptor protein]-L-lysine = [E2 ubiquitin-conjugating enzyme]-L-cysteine + N(6)-ubiquitinyl-[acceptor protein]-L-lysine.</text>
        <dbReference type="EC" id="2.3.2.27"/>
    </reaction>
</comment>
<evidence type="ECO:0000313" key="12">
    <source>
        <dbReference type="EMBL" id="KAK9887886.1"/>
    </source>
</evidence>
<accession>A0AAW1V4C4</accession>
<dbReference type="InterPro" id="IPR011990">
    <property type="entry name" value="TPR-like_helical_dom_sf"/>
</dbReference>
<sequence length="288" mass="34053">MSKHMYSTANLSDKELKEQGNRFFSQRKYEEAINSYSKAIIKNPDVAHYFTNRALCHLKLTRWHDACTDCRRAIEMDPNIVKGHFFLGQALLELESYDESIKHLQRASDLAKEQKTNYGDDISSQLRIARKKRFSVQEDKRIAQEIEMQTYLNKLISEDRENQIRNIEVRDDMQDDEKEMKIREIEEKAEKYSHELNNLLSKVDENRRKREVPDYLCGKISFEILQEPVITPSGITYDKKDLEEHLQRVGHFDPVTRVELTQDQLIPNFAMKEVVDAFLTENEWALDY</sequence>
<evidence type="ECO:0000256" key="9">
    <source>
        <dbReference type="PROSITE-ProRule" id="PRU00339"/>
    </source>
</evidence>
<evidence type="ECO:0000256" key="2">
    <source>
        <dbReference type="ARBA" id="ARBA00012483"/>
    </source>
</evidence>
<dbReference type="GO" id="GO:0051087">
    <property type="term" value="F:protein-folding chaperone binding"/>
    <property type="evidence" value="ECO:0007669"/>
    <property type="project" value="TreeGrafter"/>
</dbReference>
<evidence type="ECO:0000256" key="8">
    <source>
        <dbReference type="ARBA" id="ARBA00044543"/>
    </source>
</evidence>
<feature type="coiled-coil region" evidence="10">
    <location>
        <begin position="175"/>
        <end position="209"/>
    </location>
</feature>
<evidence type="ECO:0000256" key="3">
    <source>
        <dbReference type="ARBA" id="ARBA00022679"/>
    </source>
</evidence>
<keyword evidence="3" id="KW-0808">Transferase</keyword>
<keyword evidence="4" id="KW-0677">Repeat</keyword>
<dbReference type="Proteomes" id="UP001431783">
    <property type="component" value="Unassembled WGS sequence"/>
</dbReference>
<comment type="caution">
    <text evidence="12">The sequence shown here is derived from an EMBL/GenBank/DDBJ whole genome shotgun (WGS) entry which is preliminary data.</text>
</comment>
<dbReference type="Gene3D" id="3.30.40.10">
    <property type="entry name" value="Zinc/RING finger domain, C3HC4 (zinc finger)"/>
    <property type="match status" value="1"/>
</dbReference>
<keyword evidence="13" id="KW-1185">Reference proteome</keyword>
<gene>
    <name evidence="12" type="ORF">WA026_000190</name>
</gene>
<evidence type="ECO:0000256" key="1">
    <source>
        <dbReference type="ARBA" id="ARBA00000900"/>
    </source>
</evidence>
<dbReference type="CDD" id="cd16654">
    <property type="entry name" value="RING-Ubox_CHIP"/>
    <property type="match status" value="1"/>
</dbReference>
<feature type="domain" description="U-box" evidence="11">
    <location>
        <begin position="211"/>
        <end position="285"/>
    </location>
</feature>
<dbReference type="InterPro" id="IPR013083">
    <property type="entry name" value="Znf_RING/FYVE/PHD"/>
</dbReference>
<feature type="repeat" description="TPR" evidence="9">
    <location>
        <begin position="13"/>
        <end position="46"/>
    </location>
</feature>
<dbReference type="GO" id="GO:0000209">
    <property type="term" value="P:protein polyubiquitination"/>
    <property type="evidence" value="ECO:0007669"/>
    <property type="project" value="TreeGrafter"/>
</dbReference>
<dbReference type="SUPFAM" id="SSF48452">
    <property type="entry name" value="TPR-like"/>
    <property type="match status" value="1"/>
</dbReference>
<dbReference type="PANTHER" id="PTHR46803">
    <property type="entry name" value="E3 UBIQUITIN-PROTEIN LIGASE CHIP"/>
    <property type="match status" value="1"/>
</dbReference>
<dbReference type="PANTHER" id="PTHR46803:SF2">
    <property type="entry name" value="E3 UBIQUITIN-PROTEIN LIGASE CHIP"/>
    <property type="match status" value="1"/>
</dbReference>
<dbReference type="AlphaFoldDB" id="A0AAW1V4C4"/>
<dbReference type="GO" id="GO:0030018">
    <property type="term" value="C:Z disc"/>
    <property type="evidence" value="ECO:0007669"/>
    <property type="project" value="TreeGrafter"/>
</dbReference>
<dbReference type="Pfam" id="PF18391">
    <property type="entry name" value="CHIP_TPR_N"/>
    <property type="match status" value="1"/>
</dbReference>
<dbReference type="InterPro" id="IPR045202">
    <property type="entry name" value="CHIP_RING-Ubox"/>
</dbReference>
<keyword evidence="5" id="KW-0833">Ubl conjugation pathway</keyword>
<dbReference type="Pfam" id="PF04564">
    <property type="entry name" value="U-box"/>
    <property type="match status" value="1"/>
</dbReference>
<dbReference type="PROSITE" id="PS50005">
    <property type="entry name" value="TPR"/>
    <property type="match status" value="2"/>
</dbReference>
<dbReference type="GO" id="GO:0045862">
    <property type="term" value="P:positive regulation of proteolysis"/>
    <property type="evidence" value="ECO:0007669"/>
    <property type="project" value="TreeGrafter"/>
</dbReference>
<dbReference type="SMART" id="SM00028">
    <property type="entry name" value="TPR"/>
    <property type="match status" value="3"/>
</dbReference>
<keyword evidence="10" id="KW-0175">Coiled coil</keyword>
<dbReference type="SUPFAM" id="SSF57850">
    <property type="entry name" value="RING/U-box"/>
    <property type="match status" value="1"/>
</dbReference>
<dbReference type="InterPro" id="IPR041312">
    <property type="entry name" value="CHIP_TPR_N"/>
</dbReference>
<reference evidence="12 13" key="1">
    <citation type="submission" date="2023-03" db="EMBL/GenBank/DDBJ databases">
        <title>Genome insight into feeding habits of ladybird beetles.</title>
        <authorList>
            <person name="Li H.-S."/>
            <person name="Huang Y.-H."/>
            <person name="Pang H."/>
        </authorList>
    </citation>
    <scope>NUCLEOTIDE SEQUENCE [LARGE SCALE GENOMIC DNA]</scope>
    <source>
        <strain evidence="12">SYSU_2023b</strain>
        <tissue evidence="12">Whole body</tissue>
    </source>
</reference>
<keyword evidence="6 9" id="KW-0802">TPR repeat</keyword>
<evidence type="ECO:0000259" key="11">
    <source>
        <dbReference type="PROSITE" id="PS51698"/>
    </source>
</evidence>
<protein>
    <recommendedName>
        <fullName evidence="7">E3 ubiquitin-protein ligase CHIP</fullName>
        <ecNumber evidence="2">2.3.2.27</ecNumber>
    </recommendedName>
    <alternativeName>
        <fullName evidence="8">RING-type E3 ubiquitin transferase CHIP</fullName>
    </alternativeName>
</protein>
<dbReference type="Pfam" id="PF12895">
    <property type="entry name" value="ANAPC3"/>
    <property type="match status" value="1"/>
</dbReference>